<evidence type="ECO:0000256" key="1">
    <source>
        <dbReference type="SAM" id="MobiDB-lite"/>
    </source>
</evidence>
<feature type="region of interest" description="Disordered" evidence="1">
    <location>
        <begin position="1"/>
        <end position="207"/>
    </location>
</feature>
<name>A0A6G1JK75_9PLEO</name>
<evidence type="ECO:0000313" key="2">
    <source>
        <dbReference type="EMBL" id="KAF2690967.1"/>
    </source>
</evidence>
<reference evidence="2" key="1">
    <citation type="journal article" date="2020" name="Stud. Mycol.">
        <title>101 Dothideomycetes genomes: a test case for predicting lifestyles and emergence of pathogens.</title>
        <authorList>
            <person name="Haridas S."/>
            <person name="Albert R."/>
            <person name="Binder M."/>
            <person name="Bloem J."/>
            <person name="Labutti K."/>
            <person name="Salamov A."/>
            <person name="Andreopoulos B."/>
            <person name="Baker S."/>
            <person name="Barry K."/>
            <person name="Bills G."/>
            <person name="Bluhm B."/>
            <person name="Cannon C."/>
            <person name="Castanera R."/>
            <person name="Culley D."/>
            <person name="Daum C."/>
            <person name="Ezra D."/>
            <person name="Gonzalez J."/>
            <person name="Henrissat B."/>
            <person name="Kuo A."/>
            <person name="Liang C."/>
            <person name="Lipzen A."/>
            <person name="Lutzoni F."/>
            <person name="Magnuson J."/>
            <person name="Mondo S."/>
            <person name="Nolan M."/>
            <person name="Ohm R."/>
            <person name="Pangilinan J."/>
            <person name="Park H.-J."/>
            <person name="Ramirez L."/>
            <person name="Alfaro M."/>
            <person name="Sun H."/>
            <person name="Tritt A."/>
            <person name="Yoshinaga Y."/>
            <person name="Zwiers L.-H."/>
            <person name="Turgeon B."/>
            <person name="Goodwin S."/>
            <person name="Spatafora J."/>
            <person name="Crous P."/>
            <person name="Grigoriev I."/>
        </authorList>
    </citation>
    <scope>NUCLEOTIDE SEQUENCE</scope>
    <source>
        <strain evidence="2">CBS 122367</strain>
    </source>
</reference>
<feature type="compositionally biased region" description="Basic and acidic residues" evidence="1">
    <location>
        <begin position="186"/>
        <end position="198"/>
    </location>
</feature>
<dbReference type="EMBL" id="MU005570">
    <property type="protein sequence ID" value="KAF2690967.1"/>
    <property type="molecule type" value="Genomic_DNA"/>
</dbReference>
<dbReference type="Proteomes" id="UP000799291">
    <property type="component" value="Unassembled WGS sequence"/>
</dbReference>
<feature type="compositionally biased region" description="Pro residues" evidence="1">
    <location>
        <begin position="427"/>
        <end position="436"/>
    </location>
</feature>
<dbReference type="OrthoDB" id="6513042at2759"/>
<feature type="compositionally biased region" description="Polar residues" evidence="1">
    <location>
        <begin position="1"/>
        <end position="13"/>
    </location>
</feature>
<organism evidence="2 3">
    <name type="scientific">Lentithecium fluviatile CBS 122367</name>
    <dbReference type="NCBI Taxonomy" id="1168545"/>
    <lineage>
        <taxon>Eukaryota</taxon>
        <taxon>Fungi</taxon>
        <taxon>Dikarya</taxon>
        <taxon>Ascomycota</taxon>
        <taxon>Pezizomycotina</taxon>
        <taxon>Dothideomycetes</taxon>
        <taxon>Pleosporomycetidae</taxon>
        <taxon>Pleosporales</taxon>
        <taxon>Massarineae</taxon>
        <taxon>Lentitheciaceae</taxon>
        <taxon>Lentithecium</taxon>
    </lineage>
</organism>
<feature type="compositionally biased region" description="Acidic residues" evidence="1">
    <location>
        <begin position="389"/>
        <end position="399"/>
    </location>
</feature>
<evidence type="ECO:0000313" key="3">
    <source>
        <dbReference type="Proteomes" id="UP000799291"/>
    </source>
</evidence>
<dbReference type="AlphaFoldDB" id="A0A6G1JK75"/>
<feature type="compositionally biased region" description="Basic and acidic residues" evidence="1">
    <location>
        <begin position="74"/>
        <end position="84"/>
    </location>
</feature>
<proteinExistence type="predicted"/>
<gene>
    <name evidence="2" type="ORF">K458DRAFT_65161</name>
</gene>
<feature type="compositionally biased region" description="Basic and acidic residues" evidence="1">
    <location>
        <begin position="349"/>
        <end position="368"/>
    </location>
</feature>
<keyword evidence="3" id="KW-1185">Reference proteome</keyword>
<sequence>MSTRQKSFFDQNPTPKPFKSQWHRPRDAPPAARLDNHTRPPPHVQTGPPIMPSTQTRTRLKKFQFLEGTPPAEFVKDGNADKENAPMASQPKATPKAVKVAEMTGQTSATPRLATAKTFPPPSTPAARLPLAELVGNVDDSSRHMVKPVVSPEEQLCWRGSQPTNTPLPRKRKRARSSSPAAPSQEDSRWPEPPRKDITTPQADPVLELWNRYTNNKGTPSGTKAVAFAHLISESSPRSSANAGSVSGLRRWASCGVEFPASTKKKRRTTGAFAATKEPTGDVFNQPSSEGVIQGHPQEKSKLAGMVERMKESISRPQPRIASQIPSSSSPLPDQERHPLPIDSPLQRRGRDEHTQDTETFESIKDDMETVDDDEARGEERRNSGSSDDFGDFDDEMVDALEITTRVSEPPESQIPDPTESANVDAFPPPEEPAAPPTNDAESDDEFGLDEDIFAADLEQAASFYDNRPEMTSQEQQHQACAVTASAAVPSVIDLVDDNEDDDFGDDIDADEFAAAEFAATQAPATNVRRPRTIRRM</sequence>
<accession>A0A6G1JK75</accession>
<feature type="region of interest" description="Disordered" evidence="1">
    <location>
        <begin position="262"/>
        <end position="445"/>
    </location>
</feature>
<protein>
    <submittedName>
        <fullName evidence="2">Uncharacterized protein</fullName>
    </submittedName>
</protein>
<feature type="compositionally biased region" description="Basic and acidic residues" evidence="1">
    <location>
        <begin position="297"/>
        <end position="314"/>
    </location>
</feature>